<comment type="similarity">
    <text evidence="3">Belongs to the flagella basal body rod proteins family.</text>
</comment>
<dbReference type="KEGG" id="elq:Ga0102493_111237"/>
<keyword evidence="10" id="KW-1185">Reference proteome</keyword>
<evidence type="ECO:0000256" key="3">
    <source>
        <dbReference type="ARBA" id="ARBA00009677"/>
    </source>
</evidence>
<reference evidence="9 10" key="1">
    <citation type="submission" date="2014-04" db="EMBL/GenBank/DDBJ databases">
        <title>A comprehensive comparison of genomes of Erythrobacter spp. Strains.</title>
        <authorList>
            <person name="Zheng Q."/>
        </authorList>
    </citation>
    <scope>NUCLEOTIDE SEQUENCE [LARGE SCALE GENOMIC DNA]</scope>
    <source>
        <strain evidence="9 10">DSM 8509</strain>
    </source>
</reference>
<dbReference type="AlphaFoldDB" id="A0A074MDY0"/>
<evidence type="ECO:0000256" key="6">
    <source>
        <dbReference type="ARBA" id="ARBA00023143"/>
    </source>
</evidence>
<dbReference type="GO" id="GO:0009424">
    <property type="term" value="C:bacterial-type flagellum hook"/>
    <property type="evidence" value="ECO:0007669"/>
    <property type="project" value="InterPro"/>
</dbReference>
<evidence type="ECO:0000256" key="2">
    <source>
        <dbReference type="ARBA" id="ARBA00004613"/>
    </source>
</evidence>
<evidence type="ECO:0000313" key="9">
    <source>
        <dbReference type="EMBL" id="KEO90985.1"/>
    </source>
</evidence>
<accession>A0A074MDY0</accession>
<evidence type="ECO:0000259" key="7">
    <source>
        <dbReference type="Pfam" id="PF06429"/>
    </source>
</evidence>
<dbReference type="Pfam" id="PF06429">
    <property type="entry name" value="Flg_bbr_C"/>
    <property type="match status" value="1"/>
</dbReference>
<comment type="subcellular location">
    <subcellularLocation>
        <location evidence="1">Bacterial flagellum</location>
    </subcellularLocation>
    <subcellularLocation>
        <location evidence="2">Secreted</location>
    </subcellularLocation>
</comment>
<dbReference type="PANTHER" id="PTHR30033">
    <property type="entry name" value="FLAGELLAR HOOK-ASSOCIATED PROTEIN 1"/>
    <property type="match status" value="1"/>
</dbReference>
<evidence type="ECO:0000256" key="4">
    <source>
        <dbReference type="ARBA" id="ARBA00016244"/>
    </source>
</evidence>
<evidence type="ECO:0000256" key="1">
    <source>
        <dbReference type="ARBA" id="ARBA00004365"/>
    </source>
</evidence>
<proteinExistence type="inferred from homology"/>
<dbReference type="OrthoDB" id="7181295at2"/>
<dbReference type="PATRIC" id="fig|39960.10.peg.307"/>
<dbReference type="NCBIfam" id="TIGR02492">
    <property type="entry name" value="flgK_ends"/>
    <property type="match status" value="1"/>
</dbReference>
<dbReference type="GO" id="GO:0005198">
    <property type="term" value="F:structural molecule activity"/>
    <property type="evidence" value="ECO:0007669"/>
    <property type="project" value="InterPro"/>
</dbReference>
<evidence type="ECO:0000259" key="8">
    <source>
        <dbReference type="Pfam" id="PF22638"/>
    </source>
</evidence>
<evidence type="ECO:0000256" key="5">
    <source>
        <dbReference type="ARBA" id="ARBA00022525"/>
    </source>
</evidence>
<gene>
    <name evidence="9" type="ORF">EH32_01280</name>
</gene>
<dbReference type="InterPro" id="IPR053927">
    <property type="entry name" value="FlgK_helical"/>
</dbReference>
<dbReference type="GO" id="GO:0044780">
    <property type="term" value="P:bacterial-type flagellum assembly"/>
    <property type="evidence" value="ECO:0007669"/>
    <property type="project" value="InterPro"/>
</dbReference>
<keyword evidence="5" id="KW-0964">Secreted</keyword>
<keyword evidence="6" id="KW-0975">Bacterial flagellum</keyword>
<organism evidence="9 10">
    <name type="scientific">Erythrobacter litoralis</name>
    <dbReference type="NCBI Taxonomy" id="39960"/>
    <lineage>
        <taxon>Bacteria</taxon>
        <taxon>Pseudomonadati</taxon>
        <taxon>Pseudomonadota</taxon>
        <taxon>Alphaproteobacteria</taxon>
        <taxon>Sphingomonadales</taxon>
        <taxon>Erythrobacteraceae</taxon>
        <taxon>Erythrobacter/Porphyrobacter group</taxon>
        <taxon>Erythrobacter</taxon>
    </lineage>
</organism>
<protein>
    <recommendedName>
        <fullName evidence="4">Flagellar hook-associated protein 1</fullName>
    </recommendedName>
</protein>
<name>A0A074MDY0_9SPHN</name>
<dbReference type="Pfam" id="PF22638">
    <property type="entry name" value="FlgK_D1"/>
    <property type="match status" value="1"/>
</dbReference>
<dbReference type="Proteomes" id="UP000027866">
    <property type="component" value="Unassembled WGS sequence"/>
</dbReference>
<dbReference type="EMBL" id="JMIX01000011">
    <property type="protein sequence ID" value="KEO90985.1"/>
    <property type="molecule type" value="Genomic_DNA"/>
</dbReference>
<sequence>MPTALFYIGRSGLTASRASLELTAQNVANAANPDYARRTLGQSELVMSASIGLNSSNSLGGVRIGGIERAGSALVQRQARDSASALANASAEYSAMREAETALENSGLFDNLVDFEAALARLESDPLNPALRVSALETARQLAATFGTADNALGNARLLTVSEAEADLLSVRGFADELARVNQDLVAAQEGTASKAALLDQRDAALRGLAEQIGIVPSFNANGTVDVTLSGSPPAALVQGGSAIGFDLSVAPDGTLSFEVDGQPYVPMSGAMAGRAAALGAIASLQTQLDGIAVSTVSLVNGAQGTGVAADGTPGQPIFAGTAAADITIVLGSGAGIATATAGAPAGSRDTTNLGGLITALGNSTGPTASVDALLLGLSSRVAGLDSQREGLGIVAASAEAELLRETGVDLDEEAANLVRLQQAFEANGRVIQVASEIFDVLLGLR</sequence>
<dbReference type="InterPro" id="IPR010930">
    <property type="entry name" value="Flg_bb/hook_C_dom"/>
</dbReference>
<feature type="domain" description="Flagellar hook-associated protein FlgK helical" evidence="8">
    <location>
        <begin position="104"/>
        <end position="319"/>
    </location>
</feature>
<dbReference type="RefSeq" id="WP_034905602.1">
    <property type="nucleotide sequence ID" value="NZ_CP017057.1"/>
</dbReference>
<feature type="domain" description="Flagellar basal-body/hook protein C-terminal" evidence="7">
    <location>
        <begin position="406"/>
        <end position="444"/>
    </location>
</feature>
<dbReference type="InterPro" id="IPR002371">
    <property type="entry name" value="FlgK"/>
</dbReference>
<comment type="caution">
    <text evidence="9">The sequence shown here is derived from an EMBL/GenBank/DDBJ whole genome shotgun (WGS) entry which is preliminary data.</text>
</comment>
<dbReference type="SUPFAM" id="SSF64518">
    <property type="entry name" value="Phase 1 flagellin"/>
    <property type="match status" value="1"/>
</dbReference>
<evidence type="ECO:0000313" key="10">
    <source>
        <dbReference type="Proteomes" id="UP000027866"/>
    </source>
</evidence>
<dbReference type="PANTHER" id="PTHR30033:SF2">
    <property type="entry name" value="FLAGELLAR HOOK PROTEIN"/>
    <property type="match status" value="1"/>
</dbReference>
<dbReference type="GO" id="GO:0005576">
    <property type="term" value="C:extracellular region"/>
    <property type="evidence" value="ECO:0007669"/>
    <property type="project" value="UniProtKB-SubCell"/>
</dbReference>